<accession>A0A8S1ZRP3</accession>
<protein>
    <submittedName>
        <fullName evidence="3">Uncharacterized protein</fullName>
    </submittedName>
</protein>
<evidence type="ECO:0000313" key="3">
    <source>
        <dbReference type="EMBL" id="CAE5964768.1"/>
    </source>
</evidence>
<name>A0A8S1ZRP3_ARAAE</name>
<evidence type="ECO:0000256" key="1">
    <source>
        <dbReference type="SAM" id="Coils"/>
    </source>
</evidence>
<evidence type="ECO:0000256" key="2">
    <source>
        <dbReference type="SAM" id="MobiDB-lite"/>
    </source>
</evidence>
<reference evidence="3" key="1">
    <citation type="submission" date="2021-01" db="EMBL/GenBank/DDBJ databases">
        <authorList>
            <person name="Bezrukov I."/>
        </authorList>
    </citation>
    <scope>NUCLEOTIDE SEQUENCE</scope>
</reference>
<dbReference type="PANTHER" id="PTHR35099">
    <property type="entry name" value="OS02G0182700 PROTEIN"/>
    <property type="match status" value="1"/>
</dbReference>
<dbReference type="EMBL" id="LR999452">
    <property type="protein sequence ID" value="CAE5964768.1"/>
    <property type="molecule type" value="Genomic_DNA"/>
</dbReference>
<keyword evidence="1" id="KW-0175">Coiled coil</keyword>
<evidence type="ECO:0000313" key="4">
    <source>
        <dbReference type="Proteomes" id="UP000682877"/>
    </source>
</evidence>
<dbReference type="PANTHER" id="PTHR35099:SF4">
    <property type="entry name" value="DUF295 DOMAIN-CONTAINING PROTEIN"/>
    <property type="match status" value="1"/>
</dbReference>
<organism evidence="3 4">
    <name type="scientific">Arabidopsis arenosa</name>
    <name type="common">Sand rock-cress</name>
    <name type="synonym">Cardaminopsis arenosa</name>
    <dbReference type="NCBI Taxonomy" id="38785"/>
    <lineage>
        <taxon>Eukaryota</taxon>
        <taxon>Viridiplantae</taxon>
        <taxon>Streptophyta</taxon>
        <taxon>Embryophyta</taxon>
        <taxon>Tracheophyta</taxon>
        <taxon>Spermatophyta</taxon>
        <taxon>Magnoliopsida</taxon>
        <taxon>eudicotyledons</taxon>
        <taxon>Gunneridae</taxon>
        <taxon>Pentapetalae</taxon>
        <taxon>rosids</taxon>
        <taxon>malvids</taxon>
        <taxon>Brassicales</taxon>
        <taxon>Brassicaceae</taxon>
        <taxon>Camelineae</taxon>
        <taxon>Arabidopsis</taxon>
    </lineage>
</organism>
<feature type="region of interest" description="Disordered" evidence="2">
    <location>
        <begin position="44"/>
        <end position="93"/>
    </location>
</feature>
<sequence length="209" mass="22659">MSGENWIRVAMSDDSLVAEALLRLRHSEPKKSVVASPLKLKWSVRQRRSKKGDQTRASPTTPLSWSGATSLSGGGGSGGSGGGATTVEGLEESSAAVKPFEPFRSKISQTSAITSTTTLFKRSRKKKTLAELKEEEIMLLKESNGLKNELASMRDLVEQQRARNNALKKMKAESQSALSCKQAFEKGSSFMLPDLNMPLDNDPSPEVVC</sequence>
<dbReference type="Proteomes" id="UP000682877">
    <property type="component" value="Chromosome 2"/>
</dbReference>
<gene>
    <name evidence="3" type="ORF">AARE701A_LOCUS5909</name>
</gene>
<proteinExistence type="predicted"/>
<feature type="coiled-coil region" evidence="1">
    <location>
        <begin position="129"/>
        <end position="170"/>
    </location>
</feature>
<dbReference type="AlphaFoldDB" id="A0A8S1ZRP3"/>
<feature type="compositionally biased region" description="Gly residues" evidence="2">
    <location>
        <begin position="72"/>
        <end position="84"/>
    </location>
</feature>
<keyword evidence="4" id="KW-1185">Reference proteome</keyword>